<feature type="transmembrane region" description="Helical" evidence="6">
    <location>
        <begin position="29"/>
        <end position="52"/>
    </location>
</feature>
<dbReference type="InterPro" id="IPR017039">
    <property type="entry name" value="Virul_fac_BrkB"/>
</dbReference>
<keyword evidence="3 6" id="KW-0812">Transmembrane</keyword>
<evidence type="ECO:0000313" key="8">
    <source>
        <dbReference type="Proteomes" id="UP000014216"/>
    </source>
</evidence>
<evidence type="ECO:0000256" key="4">
    <source>
        <dbReference type="ARBA" id="ARBA00022989"/>
    </source>
</evidence>
<keyword evidence="2" id="KW-1003">Cell membrane</keyword>
<keyword evidence="8" id="KW-1185">Reference proteome</keyword>
<evidence type="ECO:0000256" key="2">
    <source>
        <dbReference type="ARBA" id="ARBA00022475"/>
    </source>
</evidence>
<feature type="transmembrane region" description="Helical" evidence="6">
    <location>
        <begin position="125"/>
        <end position="147"/>
    </location>
</feature>
<dbReference type="PANTHER" id="PTHR30213:SF1">
    <property type="entry name" value="INNER MEMBRANE PROTEIN YHJD"/>
    <property type="match status" value="1"/>
</dbReference>
<reference evidence="7 8" key="1">
    <citation type="journal article" date="2013" name="Genome Announc.">
        <title>Draft Genome Sequence of Desulfotignum phosphitoxidans DSM 13687 Strain FiPS-3.</title>
        <authorList>
            <person name="Poehlein A."/>
            <person name="Daniel R."/>
            <person name="Simeonova D.D."/>
        </authorList>
    </citation>
    <scope>NUCLEOTIDE SEQUENCE [LARGE SCALE GENOMIC DNA]</scope>
    <source>
        <strain evidence="7 8">DSM 13687</strain>
    </source>
</reference>
<gene>
    <name evidence="7" type="ORF">Dpo_1c07520</name>
</gene>
<dbReference type="OrthoDB" id="9808671at2"/>
<dbReference type="PANTHER" id="PTHR30213">
    <property type="entry name" value="INNER MEMBRANE PROTEIN YHJD"/>
    <property type="match status" value="1"/>
</dbReference>
<sequence>MRLKQIPDLIKKSVTAWLVDYAPSMGAAIAYYTLFAITPLLIIAIAVAGFFFGHEAAQGEIIGQIRNLIGHEGAIAAFGKWLNSLFSGWEVFLFALDLSISFAITTLLFALIYKLMPRAKIPWQDVWIGAAVTAFLFAIGKFLIGLYLGKVSVASGFGAAGSLVILLLWVYFGAQIFLFGAEFTWVYSNTYGSRAAQHKRSEG</sequence>
<dbReference type="GO" id="GO:0005886">
    <property type="term" value="C:plasma membrane"/>
    <property type="evidence" value="ECO:0007669"/>
    <property type="project" value="UniProtKB-SubCell"/>
</dbReference>
<dbReference type="AlphaFoldDB" id="S0G888"/>
<dbReference type="Proteomes" id="UP000014216">
    <property type="component" value="Unassembled WGS sequence"/>
</dbReference>
<proteinExistence type="predicted"/>
<dbReference type="PATRIC" id="fig|1286635.3.peg.784"/>
<dbReference type="EMBL" id="APJX01000001">
    <property type="protein sequence ID" value="EMS81611.1"/>
    <property type="molecule type" value="Genomic_DNA"/>
</dbReference>
<keyword evidence="4 6" id="KW-1133">Transmembrane helix</keyword>
<keyword evidence="5 6" id="KW-0472">Membrane</keyword>
<evidence type="ECO:0000256" key="5">
    <source>
        <dbReference type="ARBA" id="ARBA00023136"/>
    </source>
</evidence>
<feature type="transmembrane region" description="Helical" evidence="6">
    <location>
        <begin position="153"/>
        <end position="172"/>
    </location>
</feature>
<dbReference type="Pfam" id="PF03631">
    <property type="entry name" value="Virul_fac_BrkB"/>
    <property type="match status" value="2"/>
</dbReference>
<organism evidence="7 8">
    <name type="scientific">Desulfotignum phosphitoxidans DSM 13687</name>
    <dbReference type="NCBI Taxonomy" id="1286635"/>
    <lineage>
        <taxon>Bacteria</taxon>
        <taxon>Pseudomonadati</taxon>
        <taxon>Thermodesulfobacteriota</taxon>
        <taxon>Desulfobacteria</taxon>
        <taxon>Desulfobacterales</taxon>
        <taxon>Desulfobacteraceae</taxon>
        <taxon>Desulfotignum</taxon>
    </lineage>
</organism>
<protein>
    <submittedName>
        <fullName evidence="7">BrkB family protein</fullName>
    </submittedName>
</protein>
<evidence type="ECO:0000256" key="3">
    <source>
        <dbReference type="ARBA" id="ARBA00022692"/>
    </source>
</evidence>
<accession>S0G888</accession>
<comment type="subcellular location">
    <subcellularLocation>
        <location evidence="1">Cell membrane</location>
        <topology evidence="1">Multi-pass membrane protein</topology>
    </subcellularLocation>
</comment>
<evidence type="ECO:0000256" key="1">
    <source>
        <dbReference type="ARBA" id="ARBA00004651"/>
    </source>
</evidence>
<dbReference type="RefSeq" id="WP_006964358.1">
    <property type="nucleotide sequence ID" value="NZ_APJX01000001.1"/>
</dbReference>
<dbReference type="PIRSF" id="PIRSF035875">
    <property type="entry name" value="RNase_BN"/>
    <property type="match status" value="1"/>
</dbReference>
<evidence type="ECO:0000256" key="6">
    <source>
        <dbReference type="SAM" id="Phobius"/>
    </source>
</evidence>
<comment type="caution">
    <text evidence="7">The sequence shown here is derived from an EMBL/GenBank/DDBJ whole genome shotgun (WGS) entry which is preliminary data.</text>
</comment>
<name>S0G888_9BACT</name>
<evidence type="ECO:0000313" key="7">
    <source>
        <dbReference type="EMBL" id="EMS81611.1"/>
    </source>
</evidence>
<feature type="transmembrane region" description="Helical" evidence="6">
    <location>
        <begin position="91"/>
        <end position="113"/>
    </location>
</feature>